<dbReference type="CDD" id="cd22157">
    <property type="entry name" value="F-box_AtFBW1-like"/>
    <property type="match status" value="1"/>
</dbReference>
<dbReference type="SUPFAM" id="SSF81383">
    <property type="entry name" value="F-box domain"/>
    <property type="match status" value="1"/>
</dbReference>
<protein>
    <recommendedName>
        <fullName evidence="1">F-box domain-containing protein</fullName>
    </recommendedName>
</protein>
<dbReference type="PANTHER" id="PTHR31672:SF13">
    <property type="entry name" value="F-BOX PROTEIN CPR30-LIKE"/>
    <property type="match status" value="1"/>
</dbReference>
<dbReference type="Proteomes" id="UP001187192">
    <property type="component" value="Unassembled WGS sequence"/>
</dbReference>
<accession>A0AA88CRM6</accession>
<feature type="domain" description="F-box" evidence="1">
    <location>
        <begin position="1"/>
        <end position="48"/>
    </location>
</feature>
<proteinExistence type="predicted"/>
<dbReference type="EMBL" id="BTGU01001975">
    <property type="protein sequence ID" value="GMN32198.1"/>
    <property type="molecule type" value="Genomic_DNA"/>
</dbReference>
<dbReference type="InterPro" id="IPR001810">
    <property type="entry name" value="F-box_dom"/>
</dbReference>
<keyword evidence="3" id="KW-1185">Reference proteome</keyword>
<comment type="caution">
    <text evidence="2">The sequence shown here is derived from an EMBL/GenBank/DDBJ whole genome shotgun (WGS) entry which is preliminary data.</text>
</comment>
<dbReference type="Pfam" id="PF12937">
    <property type="entry name" value="F-box-like"/>
    <property type="match status" value="1"/>
</dbReference>
<reference evidence="2" key="1">
    <citation type="submission" date="2023-07" db="EMBL/GenBank/DDBJ databases">
        <title>draft genome sequence of fig (Ficus carica).</title>
        <authorList>
            <person name="Takahashi T."/>
            <person name="Nishimura K."/>
        </authorList>
    </citation>
    <scope>NUCLEOTIDE SEQUENCE</scope>
</reference>
<dbReference type="PANTHER" id="PTHR31672">
    <property type="entry name" value="BNACNNG10540D PROTEIN"/>
    <property type="match status" value="1"/>
</dbReference>
<dbReference type="Pfam" id="PF07734">
    <property type="entry name" value="FBA_1"/>
    <property type="match status" value="1"/>
</dbReference>
<dbReference type="AlphaFoldDB" id="A0AA88CRM6"/>
<dbReference type="InterPro" id="IPR006527">
    <property type="entry name" value="F-box-assoc_dom_typ1"/>
</dbReference>
<dbReference type="Gene3D" id="1.20.1280.50">
    <property type="match status" value="1"/>
</dbReference>
<gene>
    <name evidence="2" type="ORF">TIFTF001_041695</name>
</gene>
<dbReference type="InterPro" id="IPR036047">
    <property type="entry name" value="F-box-like_dom_sf"/>
</dbReference>
<dbReference type="NCBIfam" id="TIGR01640">
    <property type="entry name" value="F_box_assoc_1"/>
    <property type="match status" value="1"/>
</dbReference>
<evidence type="ECO:0000259" key="1">
    <source>
        <dbReference type="PROSITE" id="PS50181"/>
    </source>
</evidence>
<evidence type="ECO:0000313" key="2">
    <source>
        <dbReference type="EMBL" id="GMN32198.1"/>
    </source>
</evidence>
<name>A0AA88CRM6_FICCA</name>
<dbReference type="PROSITE" id="PS50181">
    <property type="entry name" value="FBOX"/>
    <property type="match status" value="1"/>
</dbReference>
<evidence type="ECO:0000313" key="3">
    <source>
        <dbReference type="Proteomes" id="UP001187192"/>
    </source>
</evidence>
<organism evidence="2 3">
    <name type="scientific">Ficus carica</name>
    <name type="common">Common fig</name>
    <dbReference type="NCBI Taxonomy" id="3494"/>
    <lineage>
        <taxon>Eukaryota</taxon>
        <taxon>Viridiplantae</taxon>
        <taxon>Streptophyta</taxon>
        <taxon>Embryophyta</taxon>
        <taxon>Tracheophyta</taxon>
        <taxon>Spermatophyta</taxon>
        <taxon>Magnoliopsida</taxon>
        <taxon>eudicotyledons</taxon>
        <taxon>Gunneridae</taxon>
        <taxon>Pentapetalae</taxon>
        <taxon>rosids</taxon>
        <taxon>fabids</taxon>
        <taxon>Rosales</taxon>
        <taxon>Moraceae</taxon>
        <taxon>Ficeae</taxon>
        <taxon>Ficus</taxon>
    </lineage>
</organism>
<sequence length="383" mass="43814">METLMDLPMEVVVEIMSLLPAESLVRLKCVCRLWYSIINDRVFVAKHLHNANKISSAKSLFSIGYSDELHAPVKSFITIRDDDRIGYHIDSVFEDSMSVLLQQHADEYHIGSQCNGIFCLYGEENYNVMLCNPVTREFKLLPNSCFRVKMHVLMLGFGFDPSVDCYKVVRAVLLSSQVDYLLRAEIYTLGSSTWREIKMNLLLSELELILLGIAYGRNAHKQRYCNGAFYWLLSPLSEKETIVCFDTSDEQFYRIPLPDNFEGERKGMSTSLDVWNESVALLHYPNSSNITRPIEIWLMVDSSCGSEASCCWTKYVSIGPLESIWRPVAFWRINELLMSAEEGHVVSCNLHTQDLRNLPISPEALKYNAFVYVKSLVSVHGRN</sequence>
<dbReference type="InterPro" id="IPR017451">
    <property type="entry name" value="F-box-assoc_interact_dom"/>
</dbReference>
<dbReference type="SMART" id="SM00256">
    <property type="entry name" value="FBOX"/>
    <property type="match status" value="1"/>
</dbReference>
<dbReference type="InterPro" id="IPR050796">
    <property type="entry name" value="SCF_F-box_component"/>
</dbReference>